<dbReference type="Proteomes" id="UP000746471">
    <property type="component" value="Unassembled WGS sequence"/>
</dbReference>
<dbReference type="SUPFAM" id="SSF55874">
    <property type="entry name" value="ATPase domain of HSP90 chaperone/DNA topoisomerase II/histidine kinase"/>
    <property type="match status" value="1"/>
</dbReference>
<dbReference type="GO" id="GO:0016301">
    <property type="term" value="F:kinase activity"/>
    <property type="evidence" value="ECO:0007669"/>
    <property type="project" value="UniProtKB-KW"/>
</dbReference>
<evidence type="ECO:0000256" key="8">
    <source>
        <dbReference type="SAM" id="Phobius"/>
    </source>
</evidence>
<dbReference type="InterPro" id="IPR050351">
    <property type="entry name" value="BphY/WalK/GraS-like"/>
</dbReference>
<accession>A0ABS5PKF6</accession>
<dbReference type="CDD" id="cd00075">
    <property type="entry name" value="HATPase"/>
    <property type="match status" value="1"/>
</dbReference>
<dbReference type="CDD" id="cd00082">
    <property type="entry name" value="HisKA"/>
    <property type="match status" value="1"/>
</dbReference>
<dbReference type="InterPro" id="IPR003594">
    <property type="entry name" value="HATPase_dom"/>
</dbReference>
<evidence type="ECO:0000256" key="5">
    <source>
        <dbReference type="ARBA" id="ARBA00022679"/>
    </source>
</evidence>
<evidence type="ECO:0000259" key="9">
    <source>
        <dbReference type="PROSITE" id="PS50109"/>
    </source>
</evidence>
<keyword evidence="8" id="KW-0472">Membrane</keyword>
<dbReference type="PROSITE" id="PS50109">
    <property type="entry name" value="HIS_KIN"/>
    <property type="match status" value="1"/>
</dbReference>
<dbReference type="RefSeq" id="WP_213235368.1">
    <property type="nucleotide sequence ID" value="NZ_JAHBCL010000003.1"/>
</dbReference>
<dbReference type="SUPFAM" id="SSF47384">
    <property type="entry name" value="Homodimeric domain of signal transducing histidine kinase"/>
    <property type="match status" value="1"/>
</dbReference>
<feature type="domain" description="Histidine kinase" evidence="9">
    <location>
        <begin position="195"/>
        <end position="409"/>
    </location>
</feature>
<keyword evidence="7" id="KW-0902">Two-component regulatory system</keyword>
<dbReference type="EMBL" id="JAHBCL010000003">
    <property type="protein sequence ID" value="MBS7525583.1"/>
    <property type="molecule type" value="Genomic_DNA"/>
</dbReference>
<organism evidence="10 11">
    <name type="scientific">Fusibacter paucivorans</name>
    <dbReference type="NCBI Taxonomy" id="76009"/>
    <lineage>
        <taxon>Bacteria</taxon>
        <taxon>Bacillati</taxon>
        <taxon>Bacillota</taxon>
        <taxon>Clostridia</taxon>
        <taxon>Eubacteriales</taxon>
        <taxon>Eubacteriales Family XII. Incertae Sedis</taxon>
        <taxon>Fusibacter</taxon>
    </lineage>
</organism>
<evidence type="ECO:0000256" key="4">
    <source>
        <dbReference type="ARBA" id="ARBA00022553"/>
    </source>
</evidence>
<keyword evidence="4" id="KW-0597">Phosphoprotein</keyword>
<comment type="subcellular location">
    <subcellularLocation>
        <location evidence="2">Membrane</location>
    </subcellularLocation>
</comment>
<evidence type="ECO:0000256" key="6">
    <source>
        <dbReference type="ARBA" id="ARBA00022777"/>
    </source>
</evidence>
<dbReference type="SMART" id="SM00387">
    <property type="entry name" value="HATPase_c"/>
    <property type="match status" value="1"/>
</dbReference>
<dbReference type="PANTHER" id="PTHR45453">
    <property type="entry name" value="PHOSPHATE REGULON SENSOR PROTEIN PHOR"/>
    <property type="match status" value="1"/>
</dbReference>
<evidence type="ECO:0000256" key="1">
    <source>
        <dbReference type="ARBA" id="ARBA00000085"/>
    </source>
</evidence>
<evidence type="ECO:0000313" key="11">
    <source>
        <dbReference type="Proteomes" id="UP000746471"/>
    </source>
</evidence>
<evidence type="ECO:0000256" key="7">
    <source>
        <dbReference type="ARBA" id="ARBA00023012"/>
    </source>
</evidence>
<evidence type="ECO:0000256" key="3">
    <source>
        <dbReference type="ARBA" id="ARBA00012438"/>
    </source>
</evidence>
<name>A0ABS5PKF6_9FIRM</name>
<gene>
    <name evidence="10" type="ORF">KHM83_02690</name>
</gene>
<dbReference type="Gene3D" id="3.30.565.10">
    <property type="entry name" value="Histidine kinase-like ATPase, C-terminal domain"/>
    <property type="match status" value="1"/>
</dbReference>
<dbReference type="SMART" id="SM00388">
    <property type="entry name" value="HisKA"/>
    <property type="match status" value="1"/>
</dbReference>
<keyword evidence="8" id="KW-0812">Transmembrane</keyword>
<keyword evidence="5" id="KW-0808">Transferase</keyword>
<keyword evidence="8" id="KW-1133">Transmembrane helix</keyword>
<dbReference type="EC" id="2.7.13.3" evidence="3"/>
<reference evidence="10 11" key="1">
    <citation type="submission" date="2021-05" db="EMBL/GenBank/DDBJ databases">
        <title>Fusibacter ferrireducens sp. nov., an anaerobic, sulfur- and Fe-reducing bacterium isolated from the mangrove sediment.</title>
        <authorList>
            <person name="Qiu D."/>
        </authorList>
    </citation>
    <scope>NUCLEOTIDE SEQUENCE [LARGE SCALE GENOMIC DNA]</scope>
    <source>
        <strain evidence="10 11">DSM 12116</strain>
    </source>
</reference>
<dbReference type="PANTHER" id="PTHR45453:SF1">
    <property type="entry name" value="PHOSPHATE REGULON SENSOR PROTEIN PHOR"/>
    <property type="match status" value="1"/>
</dbReference>
<dbReference type="Pfam" id="PF00512">
    <property type="entry name" value="HisKA"/>
    <property type="match status" value="1"/>
</dbReference>
<dbReference type="InterPro" id="IPR036097">
    <property type="entry name" value="HisK_dim/P_sf"/>
</dbReference>
<dbReference type="Gene3D" id="1.10.287.130">
    <property type="match status" value="1"/>
</dbReference>
<evidence type="ECO:0000313" key="10">
    <source>
        <dbReference type="EMBL" id="MBS7525583.1"/>
    </source>
</evidence>
<dbReference type="InterPro" id="IPR005467">
    <property type="entry name" value="His_kinase_dom"/>
</dbReference>
<dbReference type="Pfam" id="PF02518">
    <property type="entry name" value="HATPase_c"/>
    <property type="match status" value="1"/>
</dbReference>
<keyword evidence="11" id="KW-1185">Reference proteome</keyword>
<dbReference type="PRINTS" id="PR00344">
    <property type="entry name" value="BCTRLSENSOR"/>
</dbReference>
<comment type="caution">
    <text evidence="10">The sequence shown here is derived from an EMBL/GenBank/DDBJ whole genome shotgun (WGS) entry which is preliminary data.</text>
</comment>
<protein>
    <recommendedName>
        <fullName evidence="3">histidine kinase</fullName>
        <ecNumber evidence="3">2.7.13.3</ecNumber>
    </recommendedName>
</protein>
<sequence>MIMQWDRGSRYFFIGLVLMTCLVIISTGMMTMKQAESMKAVLLSHDSAVASALMEAGVSSEIIAKALTSTVVSDDGSHLLRQMGQLESMSYTNADDLSILIAAGITRRMPGTILWGMVMLGGGYFFIERRERLFKSVTHQLQSFMEGNYHSCLPSLDEGGLYKMFAAIDELASTLSAKNDAEREAKQFLKAMLSDISHQLKTPLTALSMYNEIILDEPENVTAVTSFSKKIDHTLTHMSQLIQALLKITRLDAGSVHFEQSVYTVRELAEQAVDPLMLRAEKEEKRIILDIAPDITLYCDLMWTREAIANIVKNALDYSERGMTVTLTCEKTATAVRLMITDNGPGIAPESIYHVFKRFYRQPKAKETQGVGLGLSLSKAITEGQGGVLTVQSTLGEGSTFSMTFLTEM</sequence>
<dbReference type="InterPro" id="IPR003661">
    <property type="entry name" value="HisK_dim/P_dom"/>
</dbReference>
<feature type="transmembrane region" description="Helical" evidence="8">
    <location>
        <begin position="12"/>
        <end position="32"/>
    </location>
</feature>
<dbReference type="InterPro" id="IPR036890">
    <property type="entry name" value="HATPase_C_sf"/>
</dbReference>
<comment type="catalytic activity">
    <reaction evidence="1">
        <text>ATP + protein L-histidine = ADP + protein N-phospho-L-histidine.</text>
        <dbReference type="EC" id="2.7.13.3"/>
    </reaction>
</comment>
<proteinExistence type="predicted"/>
<evidence type="ECO:0000256" key="2">
    <source>
        <dbReference type="ARBA" id="ARBA00004370"/>
    </source>
</evidence>
<keyword evidence="6 10" id="KW-0418">Kinase</keyword>
<dbReference type="InterPro" id="IPR004358">
    <property type="entry name" value="Sig_transdc_His_kin-like_C"/>
</dbReference>